<organism evidence="4 5">
    <name type="scientific">Salibacterium lacus</name>
    <dbReference type="NCBI Taxonomy" id="1898109"/>
    <lineage>
        <taxon>Bacteria</taxon>
        <taxon>Bacillati</taxon>
        <taxon>Bacillota</taxon>
        <taxon>Bacilli</taxon>
        <taxon>Bacillales</taxon>
        <taxon>Bacillaceae</taxon>
    </lineage>
</organism>
<keyword evidence="5" id="KW-1185">Reference proteome</keyword>
<evidence type="ECO:0000259" key="3">
    <source>
        <dbReference type="PROSITE" id="PS51494"/>
    </source>
</evidence>
<comment type="caution">
    <text evidence="4">The sequence shown here is derived from an EMBL/GenBank/DDBJ whole genome shotgun (WGS) entry which is preliminary data.</text>
</comment>
<gene>
    <name evidence="4" type="primary">spoIVB</name>
    <name evidence="4" type="ORF">ACFSUB_02515</name>
</gene>
<evidence type="ECO:0000256" key="1">
    <source>
        <dbReference type="SAM" id="MobiDB-lite"/>
    </source>
</evidence>
<dbReference type="NCBIfam" id="TIGR02860">
    <property type="entry name" value="spore_IV_B"/>
    <property type="match status" value="1"/>
</dbReference>
<evidence type="ECO:0000313" key="4">
    <source>
        <dbReference type="EMBL" id="MFD2704323.1"/>
    </source>
</evidence>
<name>A0ABW5SYB4_9BACI</name>
<reference evidence="5" key="1">
    <citation type="journal article" date="2019" name="Int. J. Syst. Evol. Microbiol.">
        <title>The Global Catalogue of Microorganisms (GCM) 10K type strain sequencing project: providing services to taxonomists for standard genome sequencing and annotation.</title>
        <authorList>
            <consortium name="The Broad Institute Genomics Platform"/>
            <consortium name="The Broad Institute Genome Sequencing Center for Infectious Disease"/>
            <person name="Wu L."/>
            <person name="Ma J."/>
        </authorList>
    </citation>
    <scope>NUCLEOTIDE SEQUENCE [LARGE SCALE GENOMIC DNA]</scope>
    <source>
        <strain evidence="5">KCTC 33792</strain>
    </source>
</reference>
<dbReference type="InterPro" id="IPR014219">
    <property type="entry name" value="SpoIVB"/>
</dbReference>
<dbReference type="EMBL" id="JBHUML010000002">
    <property type="protein sequence ID" value="MFD2704323.1"/>
    <property type="molecule type" value="Genomic_DNA"/>
</dbReference>
<dbReference type="Proteomes" id="UP001597520">
    <property type="component" value="Unassembled WGS sequence"/>
</dbReference>
<dbReference type="SMART" id="SM00228">
    <property type="entry name" value="PDZ"/>
    <property type="match status" value="1"/>
</dbReference>
<dbReference type="Pfam" id="PF17820">
    <property type="entry name" value="PDZ_6"/>
    <property type="match status" value="1"/>
</dbReference>
<dbReference type="Pfam" id="PF05580">
    <property type="entry name" value="Peptidase_S55"/>
    <property type="match status" value="1"/>
</dbReference>
<dbReference type="EC" id="3.4.21.116" evidence="4"/>
<dbReference type="InterPro" id="IPR041489">
    <property type="entry name" value="PDZ_6"/>
</dbReference>
<dbReference type="InterPro" id="IPR001478">
    <property type="entry name" value="PDZ"/>
</dbReference>
<keyword evidence="4" id="KW-0378">Hydrolase</keyword>
<dbReference type="PROSITE" id="PS50106">
    <property type="entry name" value="PDZ"/>
    <property type="match status" value="1"/>
</dbReference>
<dbReference type="Gene3D" id="2.30.42.10">
    <property type="match status" value="1"/>
</dbReference>
<feature type="domain" description="Peptidase S55" evidence="3">
    <location>
        <begin position="167"/>
        <end position="402"/>
    </location>
</feature>
<dbReference type="InterPro" id="IPR008763">
    <property type="entry name" value="Peptidase_S55"/>
</dbReference>
<feature type="region of interest" description="Disordered" evidence="1">
    <location>
        <begin position="239"/>
        <end position="261"/>
    </location>
</feature>
<sequence>MDWGRRAAGLFLLALFAGLLMNDSVQSYLKIPNHITTFEKAADYIENTGKMNGEEWNVTDITPSSAAVQAGSLPAKRTKINKIPELQVIPGGHSIGVKLQSKGVMIIGFHNISSNEKRFSPAEEAGLKAGDQIIEIDGERVQHLEDVVRMVESKDENKIKVKVKREEGTIERNIPLHEGKNGRVMGAYIRNAASGIGTLSFYEPEDGKFGALGHVIADADTNKPISVDNGAVMKSNVTSIERGSDGKPGEKQASLSEEEPLGTVTKNTSFGVFGTLSPDKIDHRAPMPVAFADEVKTGPAQILTVLEGDKVEAFDIEIVQSMPQMKAASKGMVIKVKDEELMEKTGGIIQGMSGSPIIQEGKIAGAVTHVFVNDSSSGYACHIEWMLEEAGIDTFQEKRNKAA</sequence>
<dbReference type="InterPro" id="IPR036034">
    <property type="entry name" value="PDZ_sf"/>
</dbReference>
<dbReference type="PROSITE" id="PS51494">
    <property type="entry name" value="SPOIVB"/>
    <property type="match status" value="1"/>
</dbReference>
<accession>A0ABW5SYB4</accession>
<protein>
    <submittedName>
        <fullName evidence="4">SpoIVB peptidase</fullName>
        <ecNumber evidence="4">3.4.21.116</ecNumber>
    </submittedName>
</protein>
<dbReference type="SUPFAM" id="SSF50156">
    <property type="entry name" value="PDZ domain-like"/>
    <property type="match status" value="1"/>
</dbReference>
<evidence type="ECO:0000313" key="5">
    <source>
        <dbReference type="Proteomes" id="UP001597520"/>
    </source>
</evidence>
<dbReference type="GO" id="GO:0016787">
    <property type="term" value="F:hydrolase activity"/>
    <property type="evidence" value="ECO:0007669"/>
    <property type="project" value="UniProtKB-KW"/>
</dbReference>
<feature type="domain" description="PDZ" evidence="2">
    <location>
        <begin position="83"/>
        <end position="165"/>
    </location>
</feature>
<proteinExistence type="predicted"/>
<dbReference type="RefSeq" id="WP_380711604.1">
    <property type="nucleotide sequence ID" value="NZ_JBHUML010000002.1"/>
</dbReference>
<evidence type="ECO:0000259" key="2">
    <source>
        <dbReference type="PROSITE" id="PS50106"/>
    </source>
</evidence>